<evidence type="ECO:0000313" key="6">
    <source>
        <dbReference type="EMBL" id="MFC4585175.1"/>
    </source>
</evidence>
<dbReference type="PRINTS" id="PR00455">
    <property type="entry name" value="HTHTETR"/>
</dbReference>
<dbReference type="Pfam" id="PF00440">
    <property type="entry name" value="TetR_N"/>
    <property type="match status" value="1"/>
</dbReference>
<sequence length="202" mass="21598">MTTPPAPGPPRAQRADAQRNFERILAVARTVVAEQGTQASLRDIARRAGVGLGTLYRHFPTRDALLETLLGRRFDLLAERADALAGTRAPVEALKEWLGEFTAGAAVYRGLAASMMATIDDENSPLHASCAAMRRSGARLLARAQEAGEVRADIDGTDLFALVSAVGWVSDQAPSLTARREHLLSLVMDGLTRRDTPEPGAG</sequence>
<evidence type="ECO:0000256" key="3">
    <source>
        <dbReference type="ARBA" id="ARBA00023163"/>
    </source>
</evidence>
<dbReference type="PANTHER" id="PTHR30055:SF234">
    <property type="entry name" value="HTH-TYPE TRANSCRIPTIONAL REGULATOR BETI"/>
    <property type="match status" value="1"/>
</dbReference>
<dbReference type="Pfam" id="PF21597">
    <property type="entry name" value="TetR_C_43"/>
    <property type="match status" value="1"/>
</dbReference>
<evidence type="ECO:0000313" key="7">
    <source>
        <dbReference type="Proteomes" id="UP001595891"/>
    </source>
</evidence>
<reference evidence="7" key="1">
    <citation type="journal article" date="2019" name="Int. J. Syst. Evol. Microbiol.">
        <title>The Global Catalogue of Microorganisms (GCM) 10K type strain sequencing project: providing services to taxonomists for standard genome sequencing and annotation.</title>
        <authorList>
            <consortium name="The Broad Institute Genomics Platform"/>
            <consortium name="The Broad Institute Genome Sequencing Center for Infectious Disease"/>
            <person name="Wu L."/>
            <person name="Ma J."/>
        </authorList>
    </citation>
    <scope>NUCLEOTIDE SEQUENCE [LARGE SCALE GENOMIC DNA]</scope>
    <source>
        <strain evidence="7">CCUG 49560</strain>
    </source>
</reference>
<comment type="caution">
    <text evidence="6">The sequence shown here is derived from an EMBL/GenBank/DDBJ whole genome shotgun (WGS) entry which is preliminary data.</text>
</comment>
<evidence type="ECO:0000256" key="1">
    <source>
        <dbReference type="ARBA" id="ARBA00023015"/>
    </source>
</evidence>
<evidence type="ECO:0000259" key="5">
    <source>
        <dbReference type="PROSITE" id="PS50977"/>
    </source>
</evidence>
<accession>A0ABV9E8G1</accession>
<keyword evidence="1" id="KW-0805">Transcription regulation</keyword>
<feature type="domain" description="HTH tetR-type" evidence="5">
    <location>
        <begin position="18"/>
        <end position="77"/>
    </location>
</feature>
<protein>
    <submittedName>
        <fullName evidence="6">TetR/AcrR family transcriptional regulator</fullName>
    </submittedName>
</protein>
<dbReference type="InterPro" id="IPR001647">
    <property type="entry name" value="HTH_TetR"/>
</dbReference>
<dbReference type="InterPro" id="IPR009057">
    <property type="entry name" value="Homeodomain-like_sf"/>
</dbReference>
<keyword evidence="3" id="KW-0804">Transcription</keyword>
<dbReference type="InterPro" id="IPR050109">
    <property type="entry name" value="HTH-type_TetR-like_transc_reg"/>
</dbReference>
<evidence type="ECO:0000256" key="2">
    <source>
        <dbReference type="ARBA" id="ARBA00023125"/>
    </source>
</evidence>
<evidence type="ECO:0000256" key="4">
    <source>
        <dbReference type="PROSITE-ProRule" id="PRU00335"/>
    </source>
</evidence>
<dbReference type="InterPro" id="IPR036271">
    <property type="entry name" value="Tet_transcr_reg_TetR-rel_C_sf"/>
</dbReference>
<dbReference type="RefSeq" id="WP_262847467.1">
    <property type="nucleotide sequence ID" value="NZ_JANZYP010000064.1"/>
</dbReference>
<dbReference type="Gene3D" id="1.10.357.10">
    <property type="entry name" value="Tetracycline Repressor, domain 2"/>
    <property type="match status" value="1"/>
</dbReference>
<organism evidence="6 7">
    <name type="scientific">Sphaerisporangium corydalis</name>
    <dbReference type="NCBI Taxonomy" id="1441875"/>
    <lineage>
        <taxon>Bacteria</taxon>
        <taxon>Bacillati</taxon>
        <taxon>Actinomycetota</taxon>
        <taxon>Actinomycetes</taxon>
        <taxon>Streptosporangiales</taxon>
        <taxon>Streptosporangiaceae</taxon>
        <taxon>Sphaerisporangium</taxon>
    </lineage>
</organism>
<dbReference type="PROSITE" id="PS50977">
    <property type="entry name" value="HTH_TETR_2"/>
    <property type="match status" value="1"/>
</dbReference>
<dbReference type="InterPro" id="IPR049445">
    <property type="entry name" value="TetR_SbtR-like_C"/>
</dbReference>
<name>A0ABV9E8G1_9ACTN</name>
<dbReference type="EMBL" id="JBHSFN010000002">
    <property type="protein sequence ID" value="MFC4585175.1"/>
    <property type="molecule type" value="Genomic_DNA"/>
</dbReference>
<dbReference type="SUPFAM" id="SSF46689">
    <property type="entry name" value="Homeodomain-like"/>
    <property type="match status" value="1"/>
</dbReference>
<keyword evidence="2 4" id="KW-0238">DNA-binding</keyword>
<dbReference type="Proteomes" id="UP001595891">
    <property type="component" value="Unassembled WGS sequence"/>
</dbReference>
<dbReference type="SUPFAM" id="SSF48498">
    <property type="entry name" value="Tetracyclin repressor-like, C-terminal domain"/>
    <property type="match status" value="1"/>
</dbReference>
<gene>
    <name evidence="6" type="ORF">ACFO8L_03770</name>
</gene>
<dbReference type="PANTHER" id="PTHR30055">
    <property type="entry name" value="HTH-TYPE TRANSCRIPTIONAL REGULATOR RUTR"/>
    <property type="match status" value="1"/>
</dbReference>
<feature type="DNA-binding region" description="H-T-H motif" evidence="4">
    <location>
        <begin position="40"/>
        <end position="59"/>
    </location>
</feature>
<proteinExistence type="predicted"/>
<keyword evidence="7" id="KW-1185">Reference proteome</keyword>